<dbReference type="NCBIfam" id="TIGR00536">
    <property type="entry name" value="hemK_fam"/>
    <property type="match status" value="1"/>
</dbReference>
<dbReference type="GO" id="GO:0003676">
    <property type="term" value="F:nucleic acid binding"/>
    <property type="evidence" value="ECO:0007669"/>
    <property type="project" value="InterPro"/>
</dbReference>
<dbReference type="EC" id="2.1.1.297" evidence="5"/>
<dbReference type="Gene3D" id="3.40.50.150">
    <property type="entry name" value="Vaccinia Virus protein VP39"/>
    <property type="match status" value="1"/>
</dbReference>
<proteinExistence type="inferred from homology"/>
<dbReference type="InterPro" id="IPR019874">
    <property type="entry name" value="RF_methyltr_PrmC"/>
</dbReference>
<comment type="caution">
    <text evidence="8">The sequence shown here is derived from an EMBL/GenBank/DDBJ whole genome shotgun (WGS) entry which is preliminary data.</text>
</comment>
<keyword evidence="2 5" id="KW-0808">Transferase</keyword>
<dbReference type="Pfam" id="PF17827">
    <property type="entry name" value="PrmC_N"/>
    <property type="match status" value="1"/>
</dbReference>
<dbReference type="EMBL" id="JACBZX010000001">
    <property type="protein sequence ID" value="NYG37420.1"/>
    <property type="molecule type" value="Genomic_DNA"/>
</dbReference>
<dbReference type="InterPro" id="IPR029063">
    <property type="entry name" value="SAM-dependent_MTases_sf"/>
</dbReference>
<dbReference type="PROSITE" id="PS00092">
    <property type="entry name" value="N6_MTASE"/>
    <property type="match status" value="1"/>
</dbReference>
<dbReference type="Gene3D" id="1.10.8.10">
    <property type="entry name" value="DNA helicase RuvA subunit, C-terminal domain"/>
    <property type="match status" value="1"/>
</dbReference>
<evidence type="ECO:0000256" key="2">
    <source>
        <dbReference type="ARBA" id="ARBA00022679"/>
    </source>
</evidence>
<evidence type="ECO:0000256" key="1">
    <source>
        <dbReference type="ARBA" id="ARBA00022603"/>
    </source>
</evidence>
<comment type="catalytic activity">
    <reaction evidence="4 5">
        <text>L-glutaminyl-[peptide chain release factor] + S-adenosyl-L-methionine = N(5)-methyl-L-glutaminyl-[peptide chain release factor] + S-adenosyl-L-homocysteine + H(+)</text>
        <dbReference type="Rhea" id="RHEA:42896"/>
        <dbReference type="Rhea" id="RHEA-COMP:10271"/>
        <dbReference type="Rhea" id="RHEA-COMP:10272"/>
        <dbReference type="ChEBI" id="CHEBI:15378"/>
        <dbReference type="ChEBI" id="CHEBI:30011"/>
        <dbReference type="ChEBI" id="CHEBI:57856"/>
        <dbReference type="ChEBI" id="CHEBI:59789"/>
        <dbReference type="ChEBI" id="CHEBI:61891"/>
        <dbReference type="EC" id="2.1.1.297"/>
    </reaction>
</comment>
<protein>
    <recommendedName>
        <fullName evidence="5">Release factor glutamine methyltransferase</fullName>
        <shortName evidence="5">RF MTase</shortName>
        <ecNumber evidence="5">2.1.1.297</ecNumber>
    </recommendedName>
    <alternativeName>
        <fullName evidence="5">N5-glutamine methyltransferase PrmC</fullName>
    </alternativeName>
    <alternativeName>
        <fullName evidence="5">Protein-(glutamine-N5) MTase PrmC</fullName>
    </alternativeName>
    <alternativeName>
        <fullName evidence="5">Protein-glutamine N-methyltransferase PrmC</fullName>
    </alternativeName>
</protein>
<dbReference type="InterPro" id="IPR002052">
    <property type="entry name" value="DNA_methylase_N6_adenine_CS"/>
</dbReference>
<dbReference type="PANTHER" id="PTHR18895:SF74">
    <property type="entry name" value="MTRF1L RELEASE FACTOR GLUTAMINE METHYLTRANSFERASE"/>
    <property type="match status" value="1"/>
</dbReference>
<dbReference type="InterPro" id="IPR040758">
    <property type="entry name" value="PrmC_N"/>
</dbReference>
<dbReference type="InterPro" id="IPR007848">
    <property type="entry name" value="Small_mtfrase_dom"/>
</dbReference>
<organism evidence="8 9">
    <name type="scientific">Janibacter alkaliphilus</name>
    <dbReference type="NCBI Taxonomy" id="1069963"/>
    <lineage>
        <taxon>Bacteria</taxon>
        <taxon>Bacillati</taxon>
        <taxon>Actinomycetota</taxon>
        <taxon>Actinomycetes</taxon>
        <taxon>Micrococcales</taxon>
        <taxon>Intrasporangiaceae</taxon>
        <taxon>Janibacter</taxon>
    </lineage>
</organism>
<name>A0A852X7I4_9MICO</name>
<dbReference type="GO" id="GO:0102559">
    <property type="term" value="F:peptide chain release factor N(5)-glutamine methyltransferase activity"/>
    <property type="evidence" value="ECO:0007669"/>
    <property type="project" value="UniProtKB-EC"/>
</dbReference>
<feature type="binding site" evidence="5">
    <location>
        <position position="192"/>
    </location>
    <ligand>
        <name>S-adenosyl-L-methionine</name>
        <dbReference type="ChEBI" id="CHEBI:59789"/>
    </ligand>
</feature>
<dbReference type="InterPro" id="IPR050320">
    <property type="entry name" value="N5-glutamine_MTase"/>
</dbReference>
<dbReference type="AlphaFoldDB" id="A0A852X7I4"/>
<accession>A0A852X7I4</accession>
<evidence type="ECO:0000256" key="5">
    <source>
        <dbReference type="HAMAP-Rule" id="MF_02126"/>
    </source>
</evidence>
<comment type="similarity">
    <text evidence="5">Belongs to the protein N5-glutamine methyltransferase family. PrmC subfamily.</text>
</comment>
<dbReference type="InterPro" id="IPR004556">
    <property type="entry name" value="HemK-like"/>
</dbReference>
<sequence>MTEPLRAWLDRATAQLSGAGVATPRADALLLAGHVLDADRGEVERRALLGHELPAEAAAPLEALLTRRARREPLQHLTGVAPFRRLELAVGPGVFVPRPETEGTAGLAIAAARSAGQAPVVVDLCTGSGAIALAVADEVPGARVHAVELDPDANAWAQRNRERTSLPVDLRLGDATTALTELDGTVDVVVANPPYIPDGMVPREVEVRDHDPHVALFGRSADGLAVPLAVADRAGHLLRQGGRLVMEHADSQGESLPQALRDAGWLEVRDHLDLADRPRTVTATAPAR</sequence>
<feature type="domain" description="Release factor glutamine methyltransferase N-terminal" evidence="7">
    <location>
        <begin position="8"/>
        <end position="79"/>
    </location>
</feature>
<keyword evidence="9" id="KW-1185">Reference proteome</keyword>
<dbReference type="RefSeq" id="WP_179462786.1">
    <property type="nucleotide sequence ID" value="NZ_JACBZX010000001.1"/>
</dbReference>
<dbReference type="NCBIfam" id="TIGR03534">
    <property type="entry name" value="RF_mod_PrmC"/>
    <property type="match status" value="1"/>
</dbReference>
<comment type="caution">
    <text evidence="5">Lacks conserved residue(s) required for the propagation of feature annotation.</text>
</comment>
<evidence type="ECO:0000313" key="8">
    <source>
        <dbReference type="EMBL" id="NYG37420.1"/>
    </source>
</evidence>
<feature type="domain" description="Methyltransferase small" evidence="6">
    <location>
        <begin position="91"/>
        <end position="195"/>
    </location>
</feature>
<evidence type="ECO:0000259" key="7">
    <source>
        <dbReference type="Pfam" id="PF17827"/>
    </source>
</evidence>
<feature type="binding site" evidence="5">
    <location>
        <position position="148"/>
    </location>
    <ligand>
        <name>S-adenosyl-L-methionine</name>
        <dbReference type="ChEBI" id="CHEBI:59789"/>
    </ligand>
</feature>
<dbReference type="Proteomes" id="UP000592181">
    <property type="component" value="Unassembled WGS sequence"/>
</dbReference>
<keyword evidence="1 5" id="KW-0489">Methyltransferase</keyword>
<evidence type="ECO:0000259" key="6">
    <source>
        <dbReference type="Pfam" id="PF05175"/>
    </source>
</evidence>
<evidence type="ECO:0000256" key="4">
    <source>
        <dbReference type="ARBA" id="ARBA00048391"/>
    </source>
</evidence>
<evidence type="ECO:0000313" key="9">
    <source>
        <dbReference type="Proteomes" id="UP000592181"/>
    </source>
</evidence>
<dbReference type="HAMAP" id="MF_02126">
    <property type="entry name" value="RF_methyltr_PrmC"/>
    <property type="match status" value="1"/>
</dbReference>
<dbReference type="SUPFAM" id="SSF53335">
    <property type="entry name" value="S-adenosyl-L-methionine-dependent methyltransferases"/>
    <property type="match status" value="1"/>
</dbReference>
<comment type="function">
    <text evidence="5">Methylates the class 1 translation termination release factors RF1/PrfA and RF2/PrfB on the glutamine residue of the universally conserved GGQ motif.</text>
</comment>
<dbReference type="CDD" id="cd02440">
    <property type="entry name" value="AdoMet_MTases"/>
    <property type="match status" value="1"/>
</dbReference>
<evidence type="ECO:0000256" key="3">
    <source>
        <dbReference type="ARBA" id="ARBA00022691"/>
    </source>
</evidence>
<dbReference type="GO" id="GO:0032259">
    <property type="term" value="P:methylation"/>
    <property type="evidence" value="ECO:0007669"/>
    <property type="project" value="UniProtKB-KW"/>
</dbReference>
<reference evidence="8 9" key="1">
    <citation type="submission" date="2020-07" db="EMBL/GenBank/DDBJ databases">
        <title>Sequencing the genomes of 1000 actinobacteria strains.</title>
        <authorList>
            <person name="Klenk H.-P."/>
        </authorList>
    </citation>
    <scope>NUCLEOTIDE SEQUENCE [LARGE SCALE GENOMIC DNA]</scope>
    <source>
        <strain evidence="8 9">DSM 24723</strain>
    </source>
</reference>
<gene>
    <name evidence="5" type="primary">prmC</name>
    <name evidence="8" type="ORF">BJY28_001889</name>
</gene>
<keyword evidence="3 5" id="KW-0949">S-adenosyl-L-methionine</keyword>
<dbReference type="PANTHER" id="PTHR18895">
    <property type="entry name" value="HEMK METHYLTRANSFERASE"/>
    <property type="match status" value="1"/>
</dbReference>
<feature type="binding site" evidence="5">
    <location>
        <begin position="192"/>
        <end position="195"/>
    </location>
    <ligand>
        <name>substrate</name>
    </ligand>
</feature>
<dbReference type="Pfam" id="PF05175">
    <property type="entry name" value="MTS"/>
    <property type="match status" value="1"/>
</dbReference>